<name>A0A834I427_RHYFE</name>
<sequence>RHGGVLTNFVPISDNSKKTEVFYQFTLNYSYMVIGGTSEYRAVPVRPSGPAAMARRPCLVLPV</sequence>
<dbReference type="Proteomes" id="UP000625711">
    <property type="component" value="Unassembled WGS sequence"/>
</dbReference>
<evidence type="ECO:0000313" key="2">
    <source>
        <dbReference type="Proteomes" id="UP000625711"/>
    </source>
</evidence>
<dbReference type="AlphaFoldDB" id="A0A834I427"/>
<reference evidence="1" key="1">
    <citation type="submission" date="2020-08" db="EMBL/GenBank/DDBJ databases">
        <title>Genome sequencing and assembly of the red palm weevil Rhynchophorus ferrugineus.</title>
        <authorList>
            <person name="Dias G.B."/>
            <person name="Bergman C.M."/>
            <person name="Manee M."/>
        </authorList>
    </citation>
    <scope>NUCLEOTIDE SEQUENCE</scope>
    <source>
        <strain evidence="1">AA-2017</strain>
        <tissue evidence="1">Whole larva</tissue>
    </source>
</reference>
<gene>
    <name evidence="1" type="ORF">GWI33_015042</name>
</gene>
<feature type="non-terminal residue" evidence="1">
    <location>
        <position position="1"/>
    </location>
</feature>
<proteinExistence type="predicted"/>
<dbReference type="EMBL" id="JAACXV010013835">
    <property type="protein sequence ID" value="KAF7272152.1"/>
    <property type="molecule type" value="Genomic_DNA"/>
</dbReference>
<organism evidence="1 2">
    <name type="scientific">Rhynchophorus ferrugineus</name>
    <name type="common">Red palm weevil</name>
    <name type="synonym">Curculio ferrugineus</name>
    <dbReference type="NCBI Taxonomy" id="354439"/>
    <lineage>
        <taxon>Eukaryota</taxon>
        <taxon>Metazoa</taxon>
        <taxon>Ecdysozoa</taxon>
        <taxon>Arthropoda</taxon>
        <taxon>Hexapoda</taxon>
        <taxon>Insecta</taxon>
        <taxon>Pterygota</taxon>
        <taxon>Neoptera</taxon>
        <taxon>Endopterygota</taxon>
        <taxon>Coleoptera</taxon>
        <taxon>Polyphaga</taxon>
        <taxon>Cucujiformia</taxon>
        <taxon>Curculionidae</taxon>
        <taxon>Dryophthorinae</taxon>
        <taxon>Rhynchophorus</taxon>
    </lineage>
</organism>
<protein>
    <submittedName>
        <fullName evidence="1">Uncharacterized protein</fullName>
    </submittedName>
</protein>
<keyword evidence="2" id="KW-1185">Reference proteome</keyword>
<evidence type="ECO:0000313" key="1">
    <source>
        <dbReference type="EMBL" id="KAF7272152.1"/>
    </source>
</evidence>
<accession>A0A834I427</accession>
<comment type="caution">
    <text evidence="1">The sequence shown here is derived from an EMBL/GenBank/DDBJ whole genome shotgun (WGS) entry which is preliminary data.</text>
</comment>